<name>A0ABU9GJ22_COBMA</name>
<dbReference type="EMBL" id="JBAKAP010000019">
    <property type="protein sequence ID" value="MEL0618096.1"/>
    <property type="molecule type" value="Genomic_DNA"/>
</dbReference>
<dbReference type="Gene3D" id="3.40.1350.60">
    <property type="match status" value="1"/>
</dbReference>
<comment type="similarity">
    <text evidence="1">Belongs to the SfsA family.</text>
</comment>
<sequence length="288" mass="31726">MQLTGLYRGRLIRRYKRFFAEVELLESERAGEVVTAHCPNTGSMRAVCVEGCEVWLSPSNNPKRKLAWTWELIRLPLDPPGAGGRREALVAVHTGRANTHVEAVLREGDSSECPPALHAALRERGLTNLARIEREARVEVMPAGSEIAERSRLDFQLWPRDEQAASIYVEVKQLTLREPDGHGYFPDSVSTRARRHLASLAALVAAGHRCVLVFCVAHDAIEDVAPAAHLDPAYAEAFAAAQAAGVEVLALRMQVALAPCHDDARQPLWQASLTLKEVLPLHEARFCG</sequence>
<dbReference type="InterPro" id="IPR040452">
    <property type="entry name" value="SfsA_C"/>
</dbReference>
<organism evidence="4 5">
    <name type="scientific">Cobetia marina</name>
    <name type="common">Deleya marina</name>
    <dbReference type="NCBI Taxonomy" id="28258"/>
    <lineage>
        <taxon>Bacteria</taxon>
        <taxon>Pseudomonadati</taxon>
        <taxon>Pseudomonadota</taxon>
        <taxon>Gammaproteobacteria</taxon>
        <taxon>Oceanospirillales</taxon>
        <taxon>Halomonadaceae</taxon>
        <taxon>Cobetia</taxon>
    </lineage>
</organism>
<dbReference type="PANTHER" id="PTHR30545">
    <property type="entry name" value="SUGAR FERMENTATION STIMULATION PROTEIN A"/>
    <property type="match status" value="1"/>
</dbReference>
<keyword evidence="5" id="KW-1185">Reference proteome</keyword>
<feature type="domain" description="SfsA N-terminal OB" evidence="3">
    <location>
        <begin position="12"/>
        <end position="74"/>
    </location>
</feature>
<dbReference type="RefSeq" id="WP_341542748.1">
    <property type="nucleotide sequence ID" value="NZ_JBAKAP010000019.1"/>
</dbReference>
<evidence type="ECO:0000259" key="2">
    <source>
        <dbReference type="Pfam" id="PF03749"/>
    </source>
</evidence>
<evidence type="ECO:0000313" key="4">
    <source>
        <dbReference type="EMBL" id="MEL0618096.1"/>
    </source>
</evidence>
<protein>
    <recommendedName>
        <fullName evidence="1">Sugar fermentation stimulation protein homolog</fullName>
    </recommendedName>
</protein>
<evidence type="ECO:0000313" key="5">
    <source>
        <dbReference type="Proteomes" id="UP001378242"/>
    </source>
</evidence>
<accession>A0ABU9GJ22</accession>
<dbReference type="InterPro" id="IPR041465">
    <property type="entry name" value="SfsA_N"/>
</dbReference>
<dbReference type="Pfam" id="PF17746">
    <property type="entry name" value="SfsA_N"/>
    <property type="match status" value="1"/>
</dbReference>
<dbReference type="Proteomes" id="UP001378242">
    <property type="component" value="Unassembled WGS sequence"/>
</dbReference>
<dbReference type="Pfam" id="PF03749">
    <property type="entry name" value="SfsA"/>
    <property type="match status" value="1"/>
</dbReference>
<dbReference type="Gene3D" id="2.40.50.580">
    <property type="match status" value="1"/>
</dbReference>
<dbReference type="HAMAP" id="MF_00095">
    <property type="entry name" value="SfsA"/>
    <property type="match status" value="1"/>
</dbReference>
<dbReference type="CDD" id="cd22359">
    <property type="entry name" value="SfsA-like_bacterial"/>
    <property type="match status" value="1"/>
</dbReference>
<feature type="domain" description="Sugar fermentation stimulation protein C-terminal" evidence="2">
    <location>
        <begin position="135"/>
        <end position="256"/>
    </location>
</feature>
<evidence type="ECO:0000259" key="3">
    <source>
        <dbReference type="Pfam" id="PF17746"/>
    </source>
</evidence>
<dbReference type="InterPro" id="IPR005224">
    <property type="entry name" value="SfsA"/>
</dbReference>
<proteinExistence type="inferred from homology"/>
<dbReference type="PANTHER" id="PTHR30545:SF2">
    <property type="entry name" value="SUGAR FERMENTATION STIMULATION PROTEIN A"/>
    <property type="match status" value="1"/>
</dbReference>
<evidence type="ECO:0000256" key="1">
    <source>
        <dbReference type="HAMAP-Rule" id="MF_00095"/>
    </source>
</evidence>
<reference evidence="4 5" key="1">
    <citation type="submission" date="2024-02" db="EMBL/GenBank/DDBJ databases">
        <title>Bacteria isolated from the canopy kelp, Nereocystis luetkeana.</title>
        <authorList>
            <person name="Pfister C.A."/>
            <person name="Younker I.T."/>
            <person name="Light S.H."/>
        </authorList>
    </citation>
    <scope>NUCLEOTIDE SEQUENCE [LARGE SCALE GENOMIC DNA]</scope>
    <source>
        <strain evidence="4 5">TI.5.07</strain>
    </source>
</reference>
<gene>
    <name evidence="1" type="primary">sfsA</name>
    <name evidence="4" type="ORF">V6243_14805</name>
</gene>
<comment type="caution">
    <text evidence="4">The sequence shown here is derived from an EMBL/GenBank/DDBJ whole genome shotgun (WGS) entry which is preliminary data.</text>
</comment>